<evidence type="ECO:0000313" key="1">
    <source>
        <dbReference type="EMBL" id="KMY51148.1"/>
    </source>
</evidence>
<dbReference type="AlphaFoldDB" id="A0A0K9GWY8"/>
<accession>A0A0K9GWY8</accession>
<organism evidence="1 2">
    <name type="scientific">Peribacillus loiseleuriae</name>
    <dbReference type="NCBI Taxonomy" id="1679170"/>
    <lineage>
        <taxon>Bacteria</taxon>
        <taxon>Bacillati</taxon>
        <taxon>Bacillota</taxon>
        <taxon>Bacilli</taxon>
        <taxon>Bacillales</taxon>
        <taxon>Bacillaceae</taxon>
        <taxon>Peribacillus</taxon>
    </lineage>
</organism>
<dbReference type="Proteomes" id="UP000037146">
    <property type="component" value="Unassembled WGS sequence"/>
</dbReference>
<dbReference type="EMBL" id="LFZW01000001">
    <property type="protein sequence ID" value="KMY51148.1"/>
    <property type="molecule type" value="Genomic_DNA"/>
</dbReference>
<name>A0A0K9GWY8_9BACI</name>
<evidence type="ECO:0000313" key="2">
    <source>
        <dbReference type="Proteomes" id="UP000037146"/>
    </source>
</evidence>
<dbReference type="PATRIC" id="fig|1679170.3.peg.4026"/>
<comment type="caution">
    <text evidence="1">The sequence shown here is derived from an EMBL/GenBank/DDBJ whole genome shotgun (WGS) entry which is preliminary data.</text>
</comment>
<reference evidence="2" key="1">
    <citation type="submission" date="2015-07" db="EMBL/GenBank/DDBJ databases">
        <title>Genome sequencing project for genomic taxonomy and phylogenomics of Bacillus-like bacteria.</title>
        <authorList>
            <person name="Liu B."/>
            <person name="Wang J."/>
            <person name="Zhu Y."/>
            <person name="Liu G."/>
            <person name="Chen Q."/>
            <person name="Chen Z."/>
            <person name="Lan J."/>
            <person name="Che J."/>
            <person name="Ge C."/>
            <person name="Shi H."/>
            <person name="Pan Z."/>
            <person name="Liu X."/>
        </authorList>
    </citation>
    <scope>NUCLEOTIDE SEQUENCE [LARGE SCALE GENOMIC DNA]</scope>
    <source>
        <strain evidence="2">FJAT-27997</strain>
    </source>
</reference>
<gene>
    <name evidence="1" type="ORF">AC625_17730</name>
</gene>
<keyword evidence="2" id="KW-1185">Reference proteome</keyword>
<proteinExistence type="predicted"/>
<sequence>MWGVEDLMPFDSSRVFILEQVVYEEFKKNDKTNGRKGVRKYSKTRRVYLQKLKVDSFFYEKI</sequence>
<protein>
    <submittedName>
        <fullName evidence="1">Uncharacterized protein</fullName>
    </submittedName>
</protein>